<reference evidence="3" key="1">
    <citation type="submission" date="2016-11" db="EMBL/GenBank/DDBJ databases">
        <authorList>
            <person name="Varghese N."/>
            <person name="Submissions S."/>
        </authorList>
    </citation>
    <scope>NUCLEOTIDE SEQUENCE [LARGE SCALE GENOMIC DNA]</scope>
    <source>
        <strain evidence="3">DSM 15807</strain>
    </source>
</reference>
<protein>
    <submittedName>
        <fullName evidence="2">Glycerophosphoryl diester phosphodiesterase</fullName>
    </submittedName>
</protein>
<dbReference type="GO" id="GO:0008081">
    <property type="term" value="F:phosphoric diester hydrolase activity"/>
    <property type="evidence" value="ECO:0007669"/>
    <property type="project" value="InterPro"/>
</dbReference>
<proteinExistence type="predicted"/>
<dbReference type="AlphaFoldDB" id="A0A1M5QWR5"/>
<evidence type="ECO:0000313" key="2">
    <source>
        <dbReference type="EMBL" id="SHH18594.1"/>
    </source>
</evidence>
<dbReference type="SUPFAM" id="SSF51695">
    <property type="entry name" value="PLC-like phosphodiesterases"/>
    <property type="match status" value="1"/>
</dbReference>
<dbReference type="Pfam" id="PF03009">
    <property type="entry name" value="GDPD"/>
    <property type="match status" value="1"/>
</dbReference>
<dbReference type="PROSITE" id="PS51704">
    <property type="entry name" value="GP_PDE"/>
    <property type="match status" value="1"/>
</dbReference>
<dbReference type="Gene3D" id="3.20.20.190">
    <property type="entry name" value="Phosphatidylinositol (PI) phosphodiesterase"/>
    <property type="match status" value="1"/>
</dbReference>
<dbReference type="STRING" id="1123380.SAMN02745199_0197"/>
<dbReference type="RefSeq" id="WP_234946695.1">
    <property type="nucleotide sequence ID" value="NZ_FQXN01000001.1"/>
</dbReference>
<sequence length="280" mass="32650">MKNYFLILFLVGIILSNLLLPDKYKRLIILEEYEQELKILKNEHNKKSEVKNVYILGHRGYPKKYVENTLESFKGAIEAGADGVELDIWKSKDGIIMVSHDNSLERVFRVDLSIKSSTASEIKNKAPVPTLEEVFNIIPKGKIINIEIKDKEAGDAAVELVKEHDLSEYVIFSSFDHEIITELSKKYDNEKFGYLFDERHTYLTLNDLKKLFEPKNIYSAHIPIQLLVHDREMFLKLIELLRYLDKKIVLWTVNDGSIIKEFKPDYIITDEVEKLVNIFK</sequence>
<dbReference type="PANTHER" id="PTHR46211">
    <property type="entry name" value="GLYCEROPHOSPHORYL DIESTER PHOSPHODIESTERASE"/>
    <property type="match status" value="1"/>
</dbReference>
<dbReference type="GO" id="GO:0006629">
    <property type="term" value="P:lipid metabolic process"/>
    <property type="evidence" value="ECO:0007669"/>
    <property type="project" value="InterPro"/>
</dbReference>
<feature type="domain" description="GP-PDE" evidence="1">
    <location>
        <begin position="53"/>
        <end position="279"/>
    </location>
</feature>
<keyword evidence="3" id="KW-1185">Reference proteome</keyword>
<evidence type="ECO:0000313" key="3">
    <source>
        <dbReference type="Proteomes" id="UP000242592"/>
    </source>
</evidence>
<accession>A0A1M5QWR5</accession>
<dbReference type="InterPro" id="IPR030395">
    <property type="entry name" value="GP_PDE_dom"/>
</dbReference>
<gene>
    <name evidence="2" type="ORF">SAMN02745199_0197</name>
</gene>
<dbReference type="EMBL" id="FQXN01000001">
    <property type="protein sequence ID" value="SHH18594.1"/>
    <property type="molecule type" value="Genomic_DNA"/>
</dbReference>
<dbReference type="InterPro" id="IPR017946">
    <property type="entry name" value="PLC-like_Pdiesterase_TIM-brl"/>
</dbReference>
<evidence type="ECO:0000259" key="1">
    <source>
        <dbReference type="PROSITE" id="PS51704"/>
    </source>
</evidence>
<name>A0A1M5QWR5_9BACT</name>
<organism evidence="2 3">
    <name type="scientific">Thermosipho atlanticus DSM 15807</name>
    <dbReference type="NCBI Taxonomy" id="1123380"/>
    <lineage>
        <taxon>Bacteria</taxon>
        <taxon>Thermotogati</taxon>
        <taxon>Thermotogota</taxon>
        <taxon>Thermotogae</taxon>
        <taxon>Thermotogales</taxon>
        <taxon>Fervidobacteriaceae</taxon>
        <taxon>Thermosipho</taxon>
    </lineage>
</organism>
<dbReference type="PANTHER" id="PTHR46211:SF1">
    <property type="entry name" value="GLYCEROPHOSPHODIESTER PHOSPHODIESTERASE, CYTOPLASMIC"/>
    <property type="match status" value="1"/>
</dbReference>
<dbReference type="Proteomes" id="UP000242592">
    <property type="component" value="Unassembled WGS sequence"/>
</dbReference>
<dbReference type="PROSITE" id="PS50007">
    <property type="entry name" value="PIPLC_X_DOMAIN"/>
    <property type="match status" value="1"/>
</dbReference>